<dbReference type="AlphaFoldDB" id="A0A1I5FN11"/>
<evidence type="ECO:0000313" key="2">
    <source>
        <dbReference type="EMBL" id="SFO25112.1"/>
    </source>
</evidence>
<gene>
    <name evidence="2" type="ORF">SAMN04488056_104124</name>
</gene>
<feature type="transmembrane region" description="Helical" evidence="1">
    <location>
        <begin position="6"/>
        <end position="26"/>
    </location>
</feature>
<evidence type="ECO:0000313" key="3">
    <source>
        <dbReference type="Proteomes" id="UP000199236"/>
    </source>
</evidence>
<dbReference type="STRING" id="655353.SAMN04488056_104124"/>
<keyword evidence="1" id="KW-1133">Transmembrane helix</keyword>
<protein>
    <submittedName>
        <fullName evidence="2">Predicted secreted protein</fullName>
    </submittedName>
</protein>
<name>A0A1I5FN11_9HYPH</name>
<dbReference type="EMBL" id="FOVR01000004">
    <property type="protein sequence ID" value="SFO25112.1"/>
    <property type="molecule type" value="Genomic_DNA"/>
</dbReference>
<dbReference type="Pfam" id="PF07330">
    <property type="entry name" value="DUF1467"/>
    <property type="match status" value="1"/>
</dbReference>
<dbReference type="OrthoDB" id="9804637at2"/>
<proteinExistence type="predicted"/>
<accession>A0A1I5FN11</accession>
<keyword evidence="1" id="KW-0812">Transmembrane</keyword>
<keyword evidence="3" id="KW-1185">Reference proteome</keyword>
<reference evidence="2 3" key="1">
    <citation type="submission" date="2016-10" db="EMBL/GenBank/DDBJ databases">
        <authorList>
            <person name="de Groot N.N."/>
        </authorList>
    </citation>
    <scope>NUCLEOTIDE SEQUENCE [LARGE SCALE GENOMIC DNA]</scope>
    <source>
        <strain evidence="2 3">CGMCC 1.9157</strain>
    </source>
</reference>
<keyword evidence="1" id="KW-0472">Membrane</keyword>
<organism evidence="2 3">
    <name type="scientific">Cohaesibacter marisflavi</name>
    <dbReference type="NCBI Taxonomy" id="655353"/>
    <lineage>
        <taxon>Bacteria</taxon>
        <taxon>Pseudomonadati</taxon>
        <taxon>Pseudomonadota</taxon>
        <taxon>Alphaproteobacteria</taxon>
        <taxon>Hyphomicrobiales</taxon>
        <taxon>Cohaesibacteraceae</taxon>
    </lineage>
</organism>
<evidence type="ECO:0000256" key="1">
    <source>
        <dbReference type="SAM" id="Phobius"/>
    </source>
</evidence>
<dbReference type="InterPro" id="IPR009935">
    <property type="entry name" value="DUF1467"/>
</dbReference>
<sequence>MSLVSGLAVYFIIWWLSLFIVLPFGVRTQAEEQDQRLGTTASAPAKAMMIRKAVATTILASALFAVFYWAVVVKGYGFDLLSFLPMPDSLK</sequence>
<feature type="transmembrane region" description="Helical" evidence="1">
    <location>
        <begin position="53"/>
        <end position="71"/>
    </location>
</feature>
<dbReference type="Proteomes" id="UP000199236">
    <property type="component" value="Unassembled WGS sequence"/>
</dbReference>
<dbReference type="RefSeq" id="WP_090071575.1">
    <property type="nucleotide sequence ID" value="NZ_FOVR01000004.1"/>
</dbReference>